<dbReference type="Pfam" id="PF08668">
    <property type="entry name" value="HDOD"/>
    <property type="match status" value="1"/>
</dbReference>
<dbReference type="PANTHER" id="PTHR33525">
    <property type="match status" value="1"/>
</dbReference>
<dbReference type="InterPro" id="IPR014408">
    <property type="entry name" value="dGMP_Pdiesterase_EAL/HD-GYP"/>
</dbReference>
<dbReference type="InterPro" id="IPR013976">
    <property type="entry name" value="HDOD"/>
</dbReference>
<dbReference type="OrthoDB" id="9804751at2"/>
<dbReference type="PIRSF" id="PIRSF003180">
    <property type="entry name" value="DiGMPpdiest_YuxH"/>
    <property type="match status" value="1"/>
</dbReference>
<dbReference type="PANTHER" id="PTHR33525:SF4">
    <property type="entry name" value="CYCLIC DI-GMP PHOSPHODIESTERASE CDGJ"/>
    <property type="match status" value="1"/>
</dbReference>
<dbReference type="RefSeq" id="WP_140004536.1">
    <property type="nucleotide sequence ID" value="NZ_CP040946.1"/>
</dbReference>
<dbReference type="SUPFAM" id="SSF141868">
    <property type="entry name" value="EAL domain-like"/>
    <property type="match status" value="1"/>
</dbReference>
<dbReference type="Gene3D" id="1.10.3210.10">
    <property type="entry name" value="Hypothetical protein af1432"/>
    <property type="match status" value="1"/>
</dbReference>
<reference evidence="3" key="1">
    <citation type="journal article" date="2019" name="ISME J.">
        <title>Evolution in action: habitat transition from sediment to the pelagial leads to genome streamlining in Methylophilaceae.</title>
        <authorList>
            <person name="Salcher M."/>
            <person name="Schaefle D."/>
            <person name="Kaspar M."/>
            <person name="Neuenschwander S.M."/>
            <person name="Ghai R."/>
        </authorList>
    </citation>
    <scope>NUCLEOTIDE SEQUENCE [LARGE SCALE GENOMIC DNA]</scope>
    <source>
        <strain evidence="3">MMS-M-51</strain>
    </source>
</reference>
<dbReference type="Proteomes" id="UP000311008">
    <property type="component" value="Chromosome"/>
</dbReference>
<dbReference type="Pfam" id="PF00563">
    <property type="entry name" value="EAL"/>
    <property type="match status" value="1"/>
</dbReference>
<dbReference type="KEGG" id="mmec:FIU01_12240"/>
<evidence type="ECO:0000313" key="3">
    <source>
        <dbReference type="Proteomes" id="UP000311008"/>
    </source>
</evidence>
<accession>A0A5B8CV84</accession>
<proteinExistence type="predicted"/>
<gene>
    <name evidence="2" type="ORF">FIU01_12240</name>
</gene>
<sequence>MSTSQHSIIGRQPIVNSQQEIIGYEFFFRNDQNGTNAPFEEDIQTCAKILSTTMDEMHENWLLGQQLAFINVDRLMLSSVFLELMPAEKTVLEVVNSVEVTAEIIERCRELKTNKFKIALDNPQHHAQLEALIPYADYIKLDMRDVDIVQATQWLKKYQATGCQLIAEKVEQNAQFTALLEAGYQQFQGYFYARPENLNSKVINPSFDGVLHLLNLVSQDAENKTIENGFKRDTTLSYKLLRYINSVGFGLSCEVQSIGHALTILGRNQLYRWLTLLMVTAGNNSSSPALMKTSITRGRLTELLGEPFFEKRDRDNLFVVGVFSLLDIMLKVPMENVLEKLQLPEAIVDALVRREGIFGPFLKLTEACEDANNEEILQLAAMLQLNPDKVNQCHMDALAWTEALGI</sequence>
<dbReference type="SUPFAM" id="SSF109604">
    <property type="entry name" value="HD-domain/PDEase-like"/>
    <property type="match status" value="1"/>
</dbReference>
<dbReference type="InterPro" id="IPR001633">
    <property type="entry name" value="EAL_dom"/>
</dbReference>
<name>A0A5B8CV84_9PROT</name>
<dbReference type="SMART" id="SM00052">
    <property type="entry name" value="EAL"/>
    <property type="match status" value="1"/>
</dbReference>
<dbReference type="EMBL" id="CP040946">
    <property type="protein sequence ID" value="QDC45212.1"/>
    <property type="molecule type" value="Genomic_DNA"/>
</dbReference>
<dbReference type="InterPro" id="IPR035919">
    <property type="entry name" value="EAL_sf"/>
</dbReference>
<dbReference type="Gene3D" id="3.20.20.450">
    <property type="entry name" value="EAL domain"/>
    <property type="match status" value="1"/>
</dbReference>
<protein>
    <submittedName>
        <fullName evidence="2">EAL domain-containing protein</fullName>
    </submittedName>
</protein>
<organism evidence="2 3">
    <name type="scientific">Methylophilus medardicus</name>
    <dbReference type="NCBI Taxonomy" id="2588534"/>
    <lineage>
        <taxon>Bacteria</taxon>
        <taxon>Pseudomonadati</taxon>
        <taxon>Pseudomonadota</taxon>
        <taxon>Betaproteobacteria</taxon>
        <taxon>Nitrosomonadales</taxon>
        <taxon>Methylophilaceae</taxon>
        <taxon>Methylophilus</taxon>
    </lineage>
</organism>
<keyword evidence="3" id="KW-1185">Reference proteome</keyword>
<dbReference type="InterPro" id="IPR052340">
    <property type="entry name" value="RNase_Y/CdgJ"/>
</dbReference>
<dbReference type="AlphaFoldDB" id="A0A5B8CV84"/>
<evidence type="ECO:0000259" key="1">
    <source>
        <dbReference type="PROSITE" id="PS51833"/>
    </source>
</evidence>
<feature type="domain" description="HDOD" evidence="1">
    <location>
        <begin position="203"/>
        <end position="389"/>
    </location>
</feature>
<dbReference type="PROSITE" id="PS51833">
    <property type="entry name" value="HDOD"/>
    <property type="match status" value="1"/>
</dbReference>
<evidence type="ECO:0000313" key="2">
    <source>
        <dbReference type="EMBL" id="QDC45212.1"/>
    </source>
</evidence>